<keyword evidence="3" id="KW-1185">Reference proteome</keyword>
<dbReference type="Gene3D" id="2.60.40.10">
    <property type="entry name" value="Immunoglobulins"/>
    <property type="match status" value="1"/>
</dbReference>
<dbReference type="Proteomes" id="UP000672602">
    <property type="component" value="Unassembled WGS sequence"/>
</dbReference>
<dbReference type="SUPFAM" id="SSF49478">
    <property type="entry name" value="Cna protein B-type domain"/>
    <property type="match status" value="1"/>
</dbReference>
<dbReference type="AlphaFoldDB" id="A0A8J7RZL9"/>
<feature type="region of interest" description="Disordered" evidence="1">
    <location>
        <begin position="104"/>
        <end position="133"/>
    </location>
</feature>
<dbReference type="InterPro" id="IPR013783">
    <property type="entry name" value="Ig-like_fold"/>
</dbReference>
<organism evidence="2 3">
    <name type="scientific">Marivibrio halodurans</name>
    <dbReference type="NCBI Taxonomy" id="2039722"/>
    <lineage>
        <taxon>Bacteria</taxon>
        <taxon>Pseudomonadati</taxon>
        <taxon>Pseudomonadota</taxon>
        <taxon>Alphaproteobacteria</taxon>
        <taxon>Rhodospirillales</taxon>
        <taxon>Rhodospirillaceae</taxon>
        <taxon>Marivibrio</taxon>
    </lineage>
</organism>
<name>A0A8J7RZL9_9PROT</name>
<dbReference type="RefSeq" id="WP_210680533.1">
    <property type="nucleotide sequence ID" value="NZ_JAGMWN010000001.1"/>
</dbReference>
<evidence type="ECO:0008006" key="4">
    <source>
        <dbReference type="Google" id="ProtNLM"/>
    </source>
</evidence>
<protein>
    <recommendedName>
        <fullName evidence="4">Carboxypeptidase regulatory-like domain-containing protein</fullName>
    </recommendedName>
</protein>
<proteinExistence type="predicted"/>
<evidence type="ECO:0000256" key="1">
    <source>
        <dbReference type="SAM" id="MobiDB-lite"/>
    </source>
</evidence>
<reference evidence="2" key="1">
    <citation type="submission" date="2021-04" db="EMBL/GenBank/DDBJ databases">
        <authorList>
            <person name="Zhang D.-C."/>
        </authorList>
    </citation>
    <scope>NUCLEOTIDE SEQUENCE</scope>
    <source>
        <strain evidence="2">CGMCC 1.15697</strain>
    </source>
</reference>
<dbReference type="EMBL" id="JAGMWN010000001">
    <property type="protein sequence ID" value="MBP5855974.1"/>
    <property type="molecule type" value="Genomic_DNA"/>
</dbReference>
<gene>
    <name evidence="2" type="ORF">KAJ83_03070</name>
</gene>
<accession>A0A8J7RZL9</accession>
<comment type="caution">
    <text evidence="2">The sequence shown here is derived from an EMBL/GenBank/DDBJ whole genome shotgun (WGS) entry which is preliminary data.</text>
</comment>
<evidence type="ECO:0000313" key="3">
    <source>
        <dbReference type="Proteomes" id="UP000672602"/>
    </source>
</evidence>
<sequence length="205" mass="22052">MMVRFDGTLQALVLCASRETARTLVPDGDGWTERWSRLDREGAYRLLAQRRDRAETLAEARRALAAEGLTAGRGALDDETVLTTLAERLAGGWVVEIDRRAPVGGWHSDAPAPPEPVPDAVQPDPKPTGVPARKTRDHWITVELVGEDGGPVPNEPVTVTDPAGEEHAGETDSQGQFTVTGIPEGDCQITFPDLDQEAWEAAANG</sequence>
<feature type="region of interest" description="Disordered" evidence="1">
    <location>
        <begin position="145"/>
        <end position="184"/>
    </location>
</feature>
<evidence type="ECO:0000313" key="2">
    <source>
        <dbReference type="EMBL" id="MBP5855974.1"/>
    </source>
</evidence>